<reference evidence="1" key="1">
    <citation type="journal article" date="2021" name="New Phytol.">
        <title>Evolutionary innovations through gain and loss of genes in the ectomycorrhizal Boletales.</title>
        <authorList>
            <person name="Wu G."/>
            <person name="Miyauchi S."/>
            <person name="Morin E."/>
            <person name="Kuo A."/>
            <person name="Drula E."/>
            <person name="Varga T."/>
            <person name="Kohler A."/>
            <person name="Feng B."/>
            <person name="Cao Y."/>
            <person name="Lipzen A."/>
            <person name="Daum C."/>
            <person name="Hundley H."/>
            <person name="Pangilinan J."/>
            <person name="Johnson J."/>
            <person name="Barry K."/>
            <person name="LaButti K."/>
            <person name="Ng V."/>
            <person name="Ahrendt S."/>
            <person name="Min B."/>
            <person name="Choi I.G."/>
            <person name="Park H."/>
            <person name="Plett J.M."/>
            <person name="Magnuson J."/>
            <person name="Spatafora J.W."/>
            <person name="Nagy L.G."/>
            <person name="Henrissat B."/>
            <person name="Grigoriev I.V."/>
            <person name="Yang Z.L."/>
            <person name="Xu J."/>
            <person name="Martin F.M."/>
        </authorList>
    </citation>
    <scope>NUCLEOTIDE SEQUENCE</scope>
    <source>
        <strain evidence="1">KUC20120723A-06</strain>
    </source>
</reference>
<evidence type="ECO:0000313" key="1">
    <source>
        <dbReference type="EMBL" id="KAH7919669.1"/>
    </source>
</evidence>
<accession>A0ACB8B335</accession>
<proteinExistence type="predicted"/>
<name>A0ACB8B335_9AGAM</name>
<protein>
    <submittedName>
        <fullName evidence="1">Uncharacterized protein</fullName>
    </submittedName>
</protein>
<dbReference type="EMBL" id="MU266640">
    <property type="protein sequence ID" value="KAH7919669.1"/>
    <property type="molecule type" value="Genomic_DNA"/>
</dbReference>
<dbReference type="Proteomes" id="UP000790709">
    <property type="component" value="Unassembled WGS sequence"/>
</dbReference>
<gene>
    <name evidence="1" type="ORF">BV22DRAFT_1040659</name>
</gene>
<keyword evidence="2" id="KW-1185">Reference proteome</keyword>
<sequence>MSSPEYASLLDALFPTPSLPPSVLAPRRFPNIGPEPTASLLKTLKHNHKQSHVFFNSYSFHNHAAHHLICIWALGASGPLIESAYYDTHLDHMRDAFKSPVEITEENFNEYLGDENYYSAYLIYFHDGVMKKSISEQAEMLNRFVEILIHPIIHTGYGAEFGLPGMLAEGLAQTSVHPAGATVLASRLLFKSEGRPAVPQKQTHAFTILAQMLQDPRFSDKILDKHEYAEMLESRGNIINEYAAHWVVEINSPKDLEYYMEQLIWVSVMIYGIGSWSETKPYAADFFTAHAVTSALFLPSICAHISPRSQSLLLRAHFLAIITWWLVRGRPAFPVIRFLSSPTAPTLPKSVGPQPTPAPEALPAPDSEFAITPNPWLPLLHRTKGYFVGTGLPEAEELDGSLFIRVALLTADTLGWVREGEPNSGVWNYQEFERAAIERDAME</sequence>
<organism evidence="1 2">
    <name type="scientific">Leucogyrophana mollusca</name>
    <dbReference type="NCBI Taxonomy" id="85980"/>
    <lineage>
        <taxon>Eukaryota</taxon>
        <taxon>Fungi</taxon>
        <taxon>Dikarya</taxon>
        <taxon>Basidiomycota</taxon>
        <taxon>Agaricomycotina</taxon>
        <taxon>Agaricomycetes</taxon>
        <taxon>Agaricomycetidae</taxon>
        <taxon>Boletales</taxon>
        <taxon>Boletales incertae sedis</taxon>
        <taxon>Leucogyrophana</taxon>
    </lineage>
</organism>
<evidence type="ECO:0000313" key="2">
    <source>
        <dbReference type="Proteomes" id="UP000790709"/>
    </source>
</evidence>
<comment type="caution">
    <text evidence="1">The sequence shown here is derived from an EMBL/GenBank/DDBJ whole genome shotgun (WGS) entry which is preliminary data.</text>
</comment>